<feature type="compositionally biased region" description="Acidic residues" evidence="1">
    <location>
        <begin position="126"/>
        <end position="137"/>
    </location>
</feature>
<feature type="compositionally biased region" description="Basic and acidic residues" evidence="1">
    <location>
        <begin position="298"/>
        <end position="323"/>
    </location>
</feature>
<feature type="compositionally biased region" description="Basic and acidic residues" evidence="1">
    <location>
        <begin position="384"/>
        <end position="435"/>
    </location>
</feature>
<feature type="compositionally biased region" description="Acidic residues" evidence="1">
    <location>
        <begin position="337"/>
        <end position="350"/>
    </location>
</feature>
<feature type="compositionally biased region" description="Basic and acidic residues" evidence="1">
    <location>
        <begin position="246"/>
        <end position="288"/>
    </location>
</feature>
<protein>
    <submittedName>
        <fullName evidence="2">Uncharacterized protein</fullName>
    </submittedName>
</protein>
<feature type="compositionally biased region" description="Polar residues" evidence="1">
    <location>
        <begin position="234"/>
        <end position="245"/>
    </location>
</feature>
<feature type="compositionally biased region" description="Basic and acidic residues" evidence="1">
    <location>
        <begin position="216"/>
        <end position="225"/>
    </location>
</feature>
<dbReference type="PROSITE" id="PS50330">
    <property type="entry name" value="UIM"/>
    <property type="match status" value="1"/>
</dbReference>
<feature type="compositionally biased region" description="Pro residues" evidence="1">
    <location>
        <begin position="879"/>
        <end position="896"/>
    </location>
</feature>
<feature type="compositionally biased region" description="Polar residues" evidence="1">
    <location>
        <begin position="514"/>
        <end position="524"/>
    </location>
</feature>
<feature type="compositionally biased region" description="Polar residues" evidence="1">
    <location>
        <begin position="436"/>
        <end position="445"/>
    </location>
</feature>
<feature type="compositionally biased region" description="Polar residues" evidence="1">
    <location>
        <begin position="533"/>
        <end position="543"/>
    </location>
</feature>
<dbReference type="EMBL" id="HBUF01257619">
    <property type="protein sequence ID" value="CAG6681955.1"/>
    <property type="molecule type" value="Transcribed_RNA"/>
</dbReference>
<name>A0A8D8Q4W6_9HEMI</name>
<feature type="region of interest" description="Disordered" evidence="1">
    <location>
        <begin position="1"/>
        <end position="21"/>
    </location>
</feature>
<feature type="compositionally biased region" description="Polar residues" evidence="1">
    <location>
        <begin position="352"/>
        <end position="383"/>
    </location>
</feature>
<feature type="compositionally biased region" description="Low complexity" evidence="1">
    <location>
        <begin position="897"/>
        <end position="906"/>
    </location>
</feature>
<dbReference type="EMBL" id="HBUF01257618">
    <property type="protein sequence ID" value="CAG6681952.1"/>
    <property type="molecule type" value="Transcribed_RNA"/>
</dbReference>
<feature type="compositionally biased region" description="Basic and acidic residues" evidence="1">
    <location>
        <begin position="545"/>
        <end position="560"/>
    </location>
</feature>
<feature type="region of interest" description="Disordered" evidence="1">
    <location>
        <begin position="195"/>
        <end position="448"/>
    </location>
</feature>
<feature type="compositionally biased region" description="Low complexity" evidence="1">
    <location>
        <begin position="863"/>
        <end position="877"/>
    </location>
</feature>
<dbReference type="EMBL" id="HBUF01578230">
    <property type="protein sequence ID" value="CAG6769229.1"/>
    <property type="molecule type" value="Transcribed_RNA"/>
</dbReference>
<organism evidence="2">
    <name type="scientific">Cacopsylla melanoneura</name>
    <dbReference type="NCBI Taxonomy" id="428564"/>
    <lineage>
        <taxon>Eukaryota</taxon>
        <taxon>Metazoa</taxon>
        <taxon>Ecdysozoa</taxon>
        <taxon>Arthropoda</taxon>
        <taxon>Hexapoda</taxon>
        <taxon>Insecta</taxon>
        <taxon>Pterygota</taxon>
        <taxon>Neoptera</taxon>
        <taxon>Paraneoptera</taxon>
        <taxon>Hemiptera</taxon>
        <taxon>Sternorrhyncha</taxon>
        <taxon>Psylloidea</taxon>
        <taxon>Psyllidae</taxon>
        <taxon>Psyllinae</taxon>
        <taxon>Cacopsylla</taxon>
    </lineage>
</organism>
<dbReference type="InterPro" id="IPR003903">
    <property type="entry name" value="UIM_dom"/>
</dbReference>
<evidence type="ECO:0000256" key="1">
    <source>
        <dbReference type="SAM" id="MobiDB-lite"/>
    </source>
</evidence>
<feature type="compositionally biased region" description="Basic and acidic residues" evidence="1">
    <location>
        <begin position="138"/>
        <end position="162"/>
    </location>
</feature>
<feature type="region of interest" description="Disordered" evidence="1">
    <location>
        <begin position="969"/>
        <end position="1027"/>
    </location>
</feature>
<proteinExistence type="predicted"/>
<feature type="region of interest" description="Disordered" evidence="1">
    <location>
        <begin position="72"/>
        <end position="166"/>
    </location>
</feature>
<feature type="compositionally biased region" description="Polar residues" evidence="1">
    <location>
        <begin position="561"/>
        <end position="593"/>
    </location>
</feature>
<reference evidence="2" key="1">
    <citation type="submission" date="2021-05" db="EMBL/GenBank/DDBJ databases">
        <authorList>
            <person name="Alioto T."/>
            <person name="Alioto T."/>
            <person name="Gomez Garrido J."/>
        </authorList>
    </citation>
    <scope>NUCLEOTIDE SEQUENCE</scope>
</reference>
<accession>A0A8D8Q4W6</accession>
<evidence type="ECO:0000313" key="2">
    <source>
        <dbReference type="EMBL" id="CAG6625184.1"/>
    </source>
</evidence>
<feature type="region of interest" description="Disordered" evidence="1">
    <location>
        <begin position="863"/>
        <end position="906"/>
    </location>
</feature>
<feature type="compositionally biased region" description="Polar residues" evidence="1">
    <location>
        <begin position="1"/>
        <end position="16"/>
    </location>
</feature>
<dbReference type="EMBL" id="HBUF01578229">
    <property type="protein sequence ID" value="CAG6769227.1"/>
    <property type="molecule type" value="Transcribed_RNA"/>
</dbReference>
<sequence>MARNYSNSPQQHSNGFWDTYNDRSDVQEYKKPSTCEDYISGKKKTKSNKKARPAPALASLLFTTSKDEAAGNTAQYEAPSGPNAWSMKSGSALFKGELPENRRRGSSSGYSGGVGRHDPYYPETQGDPDEELGDEEELLRKAIEESMRTAQEEETRKKRQEKEEEEWLSKVCAELKSEDKKPNWMQKFAVDLTDDDDFVPFTVEEPRPKPKPLPMKKPETKKKQTDWSPKPNVENKQSDWSSKANVENKQDWSSKANVEMKQDWSSKGNVEKKQDWSSKTNVEKKQDWSSKPIIQKSPKKETKKTEKPPLRDPYQEERKENRVSHAYTMRSFTNMYDDYDDDGSESEEPDVTTRQTYWHPQNQSHKWNQETWGGQNKNHSQRGGKQESWNERRSTVRSTEENLPDNEREAPKEQRARGWKQDNAHTNAKSKDFHQNEYNGSPQKSRNFKVDFYKNKQEAEAQFEKDNKSVNDFKKHVQFQRVEETSSSESELGAIASNFAVSKISFDENLYSNQAQRSKTPSQTHEVKKVNAVSKTNVSTVSRNNRKDSAYSSDERDTKHNASTNSRYSGYKPQQSTNQTGSKQSVGPASSKYNAGPIHSNKPNVGPNSWKHKISSPEPLPVLAKEDMDLTCIDQLEEHMKDITLDSISSGPFSPSSVRDELKAEVHLPQDNQIYNFYLNKQLGRANAQDQPDPYGLPINVENQTDPADLYPSKALDQADQYKLVNTREVDPYPSNALDQPDLYEVPNVEGGQDSYKLPDNKPVPNSSMDAFMSNYVTMETGRLLPGQSLPSYPPVSSLSSAPIMSSVPFSPYLPPPRHDVYGFNHFLSSQPVPYPHYPTASTPLPPEPPSSWSNIPTPPASWIASTPTPSATPWSSRIPPPVPHTPWTNSPPPAASPWLPSSAPTSPTLHDNALWRHVLAQAENNPRMLEDMITRLNNSTNNCNDPAQLDILIAMSLEVDAAVKKLERSRSVQQPQGLATAAGEDLVPPDPEEDQSIGRGRGKSGPTRDHVRPSAGMGKGRGYMPS</sequence>
<feature type="compositionally biased region" description="Gly residues" evidence="1">
    <location>
        <begin position="1018"/>
        <end position="1027"/>
    </location>
</feature>
<feature type="region of interest" description="Disordered" evidence="1">
    <location>
        <begin position="514"/>
        <end position="612"/>
    </location>
</feature>
<dbReference type="EMBL" id="HBUF01059139">
    <property type="protein sequence ID" value="CAG6625186.1"/>
    <property type="molecule type" value="Transcribed_RNA"/>
</dbReference>
<dbReference type="EMBL" id="HBUF01059138">
    <property type="protein sequence ID" value="CAG6625184.1"/>
    <property type="molecule type" value="Transcribed_RNA"/>
</dbReference>
<dbReference type="AlphaFoldDB" id="A0A8D8Q4W6"/>
<dbReference type="EMBL" id="HBUF01257620">
    <property type="protein sequence ID" value="CAG6681958.1"/>
    <property type="molecule type" value="Transcribed_RNA"/>
</dbReference>